<feature type="domain" description="Metallo-beta-lactamase" evidence="6">
    <location>
        <begin position="43"/>
        <end position="243"/>
    </location>
</feature>
<dbReference type="EC" id="3.1.1.81" evidence="7"/>
<dbReference type="Proteomes" id="UP000289465">
    <property type="component" value="Unassembled WGS sequence"/>
</dbReference>
<comment type="similarity">
    <text evidence="2">Belongs to the metallo-beta-lactamase superfamily.</text>
</comment>
<dbReference type="PANTHER" id="PTHR42978">
    <property type="entry name" value="QUORUM-QUENCHING LACTONASE YTNP-RELATED-RELATED"/>
    <property type="match status" value="1"/>
</dbReference>
<reference evidence="7 8" key="1">
    <citation type="submission" date="2018-07" db="EMBL/GenBank/DDBJ databases">
        <authorList>
            <person name="Peeters C."/>
        </authorList>
    </citation>
    <scope>NUCLEOTIDE SEQUENCE [LARGE SCALE GENOMIC DNA]</scope>
    <source>
        <strain evidence="7 8">LMG 30378</strain>
    </source>
</reference>
<dbReference type="EMBL" id="UFQC01000067">
    <property type="protein sequence ID" value="SSW73835.1"/>
    <property type="molecule type" value="Genomic_DNA"/>
</dbReference>
<dbReference type="SUPFAM" id="SSF56281">
    <property type="entry name" value="Metallo-hydrolase/oxidoreductase"/>
    <property type="match status" value="1"/>
</dbReference>
<evidence type="ECO:0000313" key="7">
    <source>
        <dbReference type="EMBL" id="SSW73835.1"/>
    </source>
</evidence>
<evidence type="ECO:0000256" key="3">
    <source>
        <dbReference type="ARBA" id="ARBA00022723"/>
    </source>
</evidence>
<evidence type="ECO:0000256" key="5">
    <source>
        <dbReference type="ARBA" id="ARBA00022833"/>
    </source>
</evidence>
<dbReference type="InterPro" id="IPR051013">
    <property type="entry name" value="MBL_superfamily_lactonases"/>
</dbReference>
<dbReference type="GO" id="GO:0046872">
    <property type="term" value="F:metal ion binding"/>
    <property type="evidence" value="ECO:0007669"/>
    <property type="project" value="UniProtKB-KW"/>
</dbReference>
<evidence type="ECO:0000256" key="2">
    <source>
        <dbReference type="ARBA" id="ARBA00007749"/>
    </source>
</evidence>
<keyword evidence="5" id="KW-0862">Zinc</keyword>
<name>A0A446D194_9BURK</name>
<evidence type="ECO:0000313" key="8">
    <source>
        <dbReference type="Proteomes" id="UP000289465"/>
    </source>
</evidence>
<dbReference type="PANTHER" id="PTHR42978:SF7">
    <property type="entry name" value="METALLO-HYDROLASE RV2300C-RELATED"/>
    <property type="match status" value="1"/>
</dbReference>
<organism evidence="7 8">
    <name type="scientific">Achromobacter veterisilvae</name>
    <dbReference type="NCBI Taxonomy" id="2069367"/>
    <lineage>
        <taxon>Bacteria</taxon>
        <taxon>Pseudomonadati</taxon>
        <taxon>Pseudomonadota</taxon>
        <taxon>Betaproteobacteria</taxon>
        <taxon>Burkholderiales</taxon>
        <taxon>Alcaligenaceae</taxon>
        <taxon>Achromobacter</taxon>
    </lineage>
</organism>
<dbReference type="GO" id="GO:0102007">
    <property type="term" value="F:acyl-L-homoserine-lactone lactonohydrolase activity"/>
    <property type="evidence" value="ECO:0007669"/>
    <property type="project" value="UniProtKB-EC"/>
</dbReference>
<dbReference type="Gene3D" id="3.60.15.10">
    <property type="entry name" value="Ribonuclease Z/Hydroxyacylglutathione hydrolase-like"/>
    <property type="match status" value="1"/>
</dbReference>
<dbReference type="SMART" id="SM00849">
    <property type="entry name" value="Lactamase_B"/>
    <property type="match status" value="1"/>
</dbReference>
<proteinExistence type="inferred from homology"/>
<gene>
    <name evidence="7" type="primary">Y2-aiiA</name>
    <name evidence="7" type="ORF">AVE30378_06182</name>
</gene>
<dbReference type="AlphaFoldDB" id="A0A446D194"/>
<protein>
    <submittedName>
        <fullName evidence="7">N-acyl homoserine lactonase</fullName>
        <ecNumber evidence="7">3.1.1.81</ecNumber>
    </submittedName>
</protein>
<evidence type="ECO:0000259" key="6">
    <source>
        <dbReference type="SMART" id="SM00849"/>
    </source>
</evidence>
<sequence length="270" mass="30527">MNDQRPGATPEYEVYAIRYARMPRRRRDNFLGGDPHDGDMPMDFFVWLLRGAEGIVLVDTGFNADMARKRRRELIHCPIEALAPLGVRPEDVQHVVLTHLHYDHAGNLDRLPQARFHVQDAEMDYATGRCMCFEPLRHAYAVEDVVALVRRVYEDRVVFHDGDSVLLPGIELLKIGGHTKGLQAVRVHTARGWVVLASDASHYYENMGAGRPFPIVYNTAEMLSGYAKLLAAAQSEAHVVPGHDPEVLTRYPRWRESPHVAVLHAPPRDS</sequence>
<dbReference type="Pfam" id="PF00753">
    <property type="entry name" value="Lactamase_B"/>
    <property type="match status" value="1"/>
</dbReference>
<comment type="cofactor">
    <cofactor evidence="1">
        <name>Zn(2+)</name>
        <dbReference type="ChEBI" id="CHEBI:29105"/>
    </cofactor>
</comment>
<accession>A0A446D194</accession>
<evidence type="ECO:0000256" key="1">
    <source>
        <dbReference type="ARBA" id="ARBA00001947"/>
    </source>
</evidence>
<evidence type="ECO:0000256" key="4">
    <source>
        <dbReference type="ARBA" id="ARBA00022801"/>
    </source>
</evidence>
<dbReference type="CDD" id="cd07729">
    <property type="entry name" value="AHL_lactonase_MBL-fold"/>
    <property type="match status" value="1"/>
</dbReference>
<dbReference type="InterPro" id="IPR036866">
    <property type="entry name" value="RibonucZ/Hydroxyglut_hydro"/>
</dbReference>
<dbReference type="InterPro" id="IPR001279">
    <property type="entry name" value="Metallo-B-lactamas"/>
</dbReference>
<keyword evidence="3" id="KW-0479">Metal-binding</keyword>
<keyword evidence="4 7" id="KW-0378">Hydrolase</keyword>